<reference evidence="3" key="1">
    <citation type="submission" date="2019-11" db="EMBL/GenBank/DDBJ databases">
        <title>Isolation and characterization of two novel species in the genus Thiomicrorhabdus.</title>
        <authorList>
            <person name="Mochizuki J."/>
            <person name="Kojima H."/>
            <person name="Fukui M."/>
        </authorList>
    </citation>
    <scope>NUCLEOTIDE SEQUENCE [LARGE SCALE GENOMIC DNA]</scope>
    <source>
        <strain evidence="3">AkT22</strain>
    </source>
</reference>
<evidence type="ECO:0000313" key="3">
    <source>
        <dbReference type="Proteomes" id="UP000501466"/>
    </source>
</evidence>
<dbReference type="EMBL" id="AP021888">
    <property type="protein sequence ID" value="BBP43050.1"/>
    <property type="molecule type" value="Genomic_DNA"/>
</dbReference>
<feature type="domain" description="Methyltransferase" evidence="1">
    <location>
        <begin position="110"/>
        <end position="234"/>
    </location>
</feature>
<accession>A0A6F8PM26</accession>
<name>A0A6F8PM26_9GAMM</name>
<dbReference type="Pfam" id="PF13847">
    <property type="entry name" value="Methyltransf_31"/>
    <property type="match status" value="1"/>
</dbReference>
<gene>
    <name evidence="2" type="ORF">THMIRHAT_07960</name>
</gene>
<dbReference type="SUPFAM" id="SSF53335">
    <property type="entry name" value="S-adenosyl-L-methionine-dependent methyltransferases"/>
    <property type="match status" value="1"/>
</dbReference>
<protein>
    <recommendedName>
        <fullName evidence="1">Methyltransferase domain-containing protein</fullName>
    </recommendedName>
</protein>
<dbReference type="Gene3D" id="3.40.50.150">
    <property type="entry name" value="Vaccinia Virus protein VP39"/>
    <property type="match status" value="1"/>
</dbReference>
<sequence>MKERIKDKLRKYKLIVSLYRKLRGTKREGTGWEKVAKQLKDKQILFCKDNPSVETLHLEIDQINKKQISEWGAMVYCGGALYQGYNKLGLFGVKPTEDRLERYDAFRYINSESCVLDIGSNAGFMSCEIATKAKSVLALEYNNYLNEIGRATANHLDLKNVEFLDKDFQKFSSERRFDCVLSLSNHHTIDGGLNISFEQYINKIYNLMADGGILLFESHNVWVDDSDLAEKFKIASKYFELERSKMVEAFFKPDIDKLFAVFRRRDQIFNGDSLLNFDFSKAIEAYDFIEY</sequence>
<dbReference type="InterPro" id="IPR029063">
    <property type="entry name" value="SAM-dependent_MTases_sf"/>
</dbReference>
<dbReference type="Proteomes" id="UP000501466">
    <property type="component" value="Chromosome"/>
</dbReference>
<proteinExistence type="predicted"/>
<dbReference type="KEGG" id="tzo:THMIRHAT_07960"/>
<dbReference type="InterPro" id="IPR025714">
    <property type="entry name" value="Methyltranfer_dom"/>
</dbReference>
<organism evidence="2 3">
    <name type="scientific">Thiosulfativibrio zosterae</name>
    <dbReference type="NCBI Taxonomy" id="2675053"/>
    <lineage>
        <taxon>Bacteria</taxon>
        <taxon>Pseudomonadati</taxon>
        <taxon>Pseudomonadota</taxon>
        <taxon>Gammaproteobacteria</taxon>
        <taxon>Thiotrichales</taxon>
        <taxon>Piscirickettsiaceae</taxon>
        <taxon>Thiosulfativibrio</taxon>
    </lineage>
</organism>
<dbReference type="CDD" id="cd02440">
    <property type="entry name" value="AdoMet_MTases"/>
    <property type="match status" value="1"/>
</dbReference>
<evidence type="ECO:0000313" key="2">
    <source>
        <dbReference type="EMBL" id="BBP43050.1"/>
    </source>
</evidence>
<dbReference type="RefSeq" id="WP_173290887.1">
    <property type="nucleotide sequence ID" value="NZ_AP021888.1"/>
</dbReference>
<evidence type="ECO:0000259" key="1">
    <source>
        <dbReference type="Pfam" id="PF13847"/>
    </source>
</evidence>
<dbReference type="AlphaFoldDB" id="A0A6F8PM26"/>
<keyword evidence="3" id="KW-1185">Reference proteome</keyword>